<keyword evidence="3" id="KW-1185">Reference proteome</keyword>
<evidence type="ECO:0008006" key="4">
    <source>
        <dbReference type="Google" id="ProtNLM"/>
    </source>
</evidence>
<name>A0ABN9DCL2_9NEOB</name>
<evidence type="ECO:0000256" key="1">
    <source>
        <dbReference type="SAM" id="MobiDB-lite"/>
    </source>
</evidence>
<reference evidence="2" key="1">
    <citation type="submission" date="2023-05" db="EMBL/GenBank/DDBJ databases">
        <authorList>
            <person name="Stuckert A."/>
        </authorList>
    </citation>
    <scope>NUCLEOTIDE SEQUENCE</scope>
</reference>
<dbReference type="PANTHER" id="PTHR16049">
    <property type="entry name" value="IQ DOMAIN-CONTAINING PROTEIN C"/>
    <property type="match status" value="1"/>
</dbReference>
<evidence type="ECO:0000313" key="2">
    <source>
        <dbReference type="EMBL" id="CAI9569704.1"/>
    </source>
</evidence>
<feature type="non-terminal residue" evidence="2">
    <location>
        <position position="265"/>
    </location>
</feature>
<protein>
    <recommendedName>
        <fullName evidence="4">IQ domain-containing protein C</fullName>
    </recommendedName>
</protein>
<dbReference type="Pfam" id="PF00612">
    <property type="entry name" value="IQ"/>
    <property type="match status" value="1"/>
</dbReference>
<dbReference type="EMBL" id="CATNWA010014259">
    <property type="protein sequence ID" value="CAI9569704.1"/>
    <property type="molecule type" value="Genomic_DNA"/>
</dbReference>
<proteinExistence type="predicted"/>
<gene>
    <name evidence="2" type="ORF">SPARVUS_LOCUS6969340</name>
</gene>
<dbReference type="InterPro" id="IPR000048">
    <property type="entry name" value="IQ_motif_EF-hand-BS"/>
</dbReference>
<dbReference type="InterPro" id="IPR042506">
    <property type="entry name" value="IQCC"/>
</dbReference>
<accession>A0ABN9DCL2</accession>
<dbReference type="PROSITE" id="PS50096">
    <property type="entry name" value="IQ"/>
    <property type="match status" value="1"/>
</dbReference>
<feature type="region of interest" description="Disordered" evidence="1">
    <location>
        <begin position="109"/>
        <end position="153"/>
    </location>
</feature>
<comment type="caution">
    <text evidence="2">The sequence shown here is derived from an EMBL/GenBank/DDBJ whole genome shotgun (WGS) entry which is preliminary data.</text>
</comment>
<evidence type="ECO:0000313" key="3">
    <source>
        <dbReference type="Proteomes" id="UP001162483"/>
    </source>
</evidence>
<organism evidence="2 3">
    <name type="scientific">Staurois parvus</name>
    <dbReference type="NCBI Taxonomy" id="386267"/>
    <lineage>
        <taxon>Eukaryota</taxon>
        <taxon>Metazoa</taxon>
        <taxon>Chordata</taxon>
        <taxon>Craniata</taxon>
        <taxon>Vertebrata</taxon>
        <taxon>Euteleostomi</taxon>
        <taxon>Amphibia</taxon>
        <taxon>Batrachia</taxon>
        <taxon>Anura</taxon>
        <taxon>Neobatrachia</taxon>
        <taxon>Ranoidea</taxon>
        <taxon>Ranidae</taxon>
        <taxon>Staurois</taxon>
    </lineage>
</organism>
<sequence>MMEEGGAAIVLQAHARGVLVRRRLQRLLRDYEDVVRDIEGEDISVHWGARLLSPPLFNTEVEHRDTAGLRAHKRNGHSGGRYIRNTDSILSCSEGKEAVRDFGHEPCTLEKDHNHYQPSEPGEVLAEGQLQGAASESEHLSGKETPLQDVPTREHQVSETTGRMVENPLLESHALQTGSPGTRITEEGDTLSVTQGQPFPHHSNITSNTDQTYESLEWTRSSSVWSDKSMDADLSLKNPNELQMLRSHLAMEILWVQQAIASRKN</sequence>
<dbReference type="Proteomes" id="UP001162483">
    <property type="component" value="Unassembled WGS sequence"/>
</dbReference>
<dbReference type="PANTHER" id="PTHR16049:SF8">
    <property type="entry name" value="IQ DOMAIN-CONTAINING PROTEIN C"/>
    <property type="match status" value="1"/>
</dbReference>